<dbReference type="Gene3D" id="2.120.10.70">
    <property type="entry name" value="Fucose-specific lectin"/>
    <property type="match status" value="1"/>
</dbReference>
<dbReference type="AlphaFoldDB" id="A0A9P3GJI9"/>
<dbReference type="Proteomes" id="UP000703269">
    <property type="component" value="Unassembled WGS sequence"/>
</dbReference>
<dbReference type="SUPFAM" id="SSF89372">
    <property type="entry name" value="Fucose-specific lectin"/>
    <property type="match status" value="1"/>
</dbReference>
<dbReference type="SUPFAM" id="SSF51101">
    <property type="entry name" value="Mannose-binding lectins"/>
    <property type="match status" value="1"/>
</dbReference>
<evidence type="ECO:0000313" key="2">
    <source>
        <dbReference type="Proteomes" id="UP000703269"/>
    </source>
</evidence>
<accession>A0A9P3GJI9</accession>
<comment type="caution">
    <text evidence="1">The sequence shown here is derived from an EMBL/GenBank/DDBJ whole genome shotgun (WGS) entry which is preliminary data.</text>
</comment>
<organism evidence="1 2">
    <name type="scientific">Phanerochaete sordida</name>
    <dbReference type="NCBI Taxonomy" id="48140"/>
    <lineage>
        <taxon>Eukaryota</taxon>
        <taxon>Fungi</taxon>
        <taxon>Dikarya</taxon>
        <taxon>Basidiomycota</taxon>
        <taxon>Agaricomycotina</taxon>
        <taxon>Agaricomycetes</taxon>
        <taxon>Polyporales</taxon>
        <taxon>Phanerochaetaceae</taxon>
        <taxon>Phanerochaete</taxon>
    </lineage>
</organism>
<dbReference type="InterPro" id="IPR036404">
    <property type="entry name" value="Jacalin-like_lectin_dom_sf"/>
</dbReference>
<dbReference type="Gene3D" id="2.100.10.30">
    <property type="entry name" value="Jacalin-like lectin domain"/>
    <property type="match status" value="1"/>
</dbReference>
<keyword evidence="2" id="KW-1185">Reference proteome</keyword>
<dbReference type="EMBL" id="BPQB01000056">
    <property type="protein sequence ID" value="GJE96141.1"/>
    <property type="molecule type" value="Genomic_DNA"/>
</dbReference>
<evidence type="ECO:0000313" key="1">
    <source>
        <dbReference type="EMBL" id="GJE96141.1"/>
    </source>
</evidence>
<protein>
    <recommendedName>
        <fullName evidence="3">Fucose-specific lectin</fullName>
    </recommendedName>
</protein>
<gene>
    <name evidence="1" type="ORF">PsYK624_123340</name>
</gene>
<proteinExistence type="predicted"/>
<reference evidence="1 2" key="1">
    <citation type="submission" date="2021-08" db="EMBL/GenBank/DDBJ databases">
        <title>Draft Genome Sequence of Phanerochaete sordida strain YK-624.</title>
        <authorList>
            <person name="Mori T."/>
            <person name="Dohra H."/>
            <person name="Suzuki T."/>
            <person name="Kawagishi H."/>
            <person name="Hirai H."/>
        </authorList>
    </citation>
    <scope>NUCLEOTIDE SEQUENCE [LARGE SCALE GENOMIC DNA]</scope>
    <source>
        <strain evidence="1 2">YK-624</strain>
    </source>
</reference>
<name>A0A9P3GJI9_9APHY</name>
<evidence type="ECO:0008006" key="3">
    <source>
        <dbReference type="Google" id="ProtNLM"/>
    </source>
</evidence>
<sequence length="802" mass="89343">MSGSEKCVALTYNTRLKDIRGYMSDADGKIWVASFQELHEPAGVHGDDYFKTQSVVWKPAGFHEIAVTGTGLYAVAWSSDRLSLLYQTNEGGGTCLREYYHNGTEWHGTQFCVGDLNPGTSIAVAIPGDGQKARVLYQNKRNDICAYTLEPARLRAGMQPATRPVTLASAKGLTGISVCVDKVSNSLLAYYQDRDGVIQEFNMDTNESVQVSAAKSHHIDSIAALSDNSGTRIYARSSAGIVTEFLRCGPRQFSSAISDDYYPRTSLLWIGENSDLHISSFQTLVDPEVKTYNGGDRGSTHEIYPPVIQSNGPATRFAPVAPQQTLTRSGTPTAAVKQRPEKVIQQIHLRIKCGVESIEVVYDDGKSSGSRGPSDGQEADFRLESHEYITHVWYTTDGHTVKGRMSEWFGSDIGLYGLYRTEGKVLVDLAFPTTSARSRIGLLEPTWEDFEPAGDITAHTAAVNRLTERFRWLQVAVTTLLDPANDVRNFTTRDVADGFEKLVEGVEMLQHDEAGNRNARIKASGRREFYTKSYISDCGAALETLLGRLESLSMKLQPVSGEFVQTVTARRQDGESLVAEFSRCQDSLRTYKQRLRERVDAFQTSHGWWSERVDLKRGQPDEHLELLRRVAESKGFRYSEPRDDYTSNIWGLQTWRRTIEAEAVQDQVTFSIISDIASTSSLWQHNRSQLDFLQTSASLLDSLITRLDALSAAITSTLSTLHKLIEDVKESAVLNGAAQLLIVLQMLLHELRQLRGKERSRELAGPLNEMLERLRGVESFTWGKIDRQVLLDVIKGISTGRA</sequence>